<protein>
    <recommendedName>
        <fullName evidence="12">ABC3 transporter permease protein domain-containing protein</fullName>
    </recommendedName>
</protein>
<evidence type="ECO:0000256" key="1">
    <source>
        <dbReference type="ARBA" id="ARBA00004651"/>
    </source>
</evidence>
<dbReference type="Pfam" id="PF02687">
    <property type="entry name" value="FtsX"/>
    <property type="match status" value="1"/>
</dbReference>
<keyword evidence="6 7" id="KW-0472">Membrane</keyword>
<dbReference type="RefSeq" id="WP_005997850.1">
    <property type="nucleotide sequence ID" value="NZ_AAEW02000002.1"/>
</dbReference>
<comment type="subcellular location">
    <subcellularLocation>
        <location evidence="1">Cell membrane</location>
        <topology evidence="1">Multi-pass membrane protein</topology>
    </subcellularLocation>
</comment>
<keyword evidence="2" id="KW-0813">Transport</keyword>
<evidence type="ECO:0000256" key="7">
    <source>
        <dbReference type="SAM" id="Phobius"/>
    </source>
</evidence>
<feature type="domain" description="MacB-like periplasmic core" evidence="9">
    <location>
        <begin position="21"/>
        <end position="255"/>
    </location>
</feature>
<feature type="transmembrane region" description="Helical" evidence="7">
    <location>
        <begin position="369"/>
        <end position="391"/>
    </location>
</feature>
<dbReference type="PANTHER" id="PTHR43738">
    <property type="entry name" value="ABC TRANSPORTER, MEMBRANE PROTEIN"/>
    <property type="match status" value="1"/>
</dbReference>
<feature type="domain" description="ABC3 transporter permease C-terminal" evidence="8">
    <location>
        <begin position="284"/>
        <end position="395"/>
    </location>
</feature>
<sequence>MISLAGRDILHSWGKFVFTGIGLGLLIGITLSMAGIYRGMVDDAKVLLDNSGADLWVVQKDTLGPYAESSSLYDDIWRGMQGMPGVERAANITYLTMQVSKQDGDVRAMVTGVTSGEPGTPGWPPYLVAGRQITRSHYEAVADIASGFKLGDRIQIRRNHYTIVGLTRRMVSSNGDPMVFIPLKDAQEAQFLKDNDAIREQRRRTAENPAFNRPGVPGLLDAVIASQGTNPYVNAVLVRVEPGHAPEEVAESIRRWKRLTVYTRSQMEEILVGKLIATSARQIFMFLVILSIVSSAIVAFIIYTLTLGKIREIAVLKLIGTKNRTIVGLIMQQSIALGLIGFVVGKISATLLMAPIFPKYVLLQPLDSVMGFIAVVMICVLSSIIAIRAALRVDPAEAIGG</sequence>
<keyword evidence="3" id="KW-1003">Cell membrane</keyword>
<evidence type="ECO:0008006" key="12">
    <source>
        <dbReference type="Google" id="ProtNLM"/>
    </source>
</evidence>
<evidence type="ECO:0000259" key="9">
    <source>
        <dbReference type="Pfam" id="PF12704"/>
    </source>
</evidence>
<dbReference type="InterPro" id="IPR051125">
    <property type="entry name" value="ABC-4/HrtB_transporter"/>
</dbReference>
<evidence type="ECO:0000313" key="11">
    <source>
        <dbReference type="Proteomes" id="UP000005695"/>
    </source>
</evidence>
<accession>Q1K3J2</accession>
<dbReference type="OrthoDB" id="7298150at2"/>
<gene>
    <name evidence="10" type="ORF">Dace_2848</name>
</gene>
<evidence type="ECO:0000256" key="4">
    <source>
        <dbReference type="ARBA" id="ARBA00022692"/>
    </source>
</evidence>
<feature type="transmembrane region" description="Helical" evidence="7">
    <location>
        <begin position="283"/>
        <end position="305"/>
    </location>
</feature>
<feature type="transmembrane region" description="Helical" evidence="7">
    <location>
        <begin position="16"/>
        <end position="37"/>
    </location>
</feature>
<evidence type="ECO:0000259" key="8">
    <source>
        <dbReference type="Pfam" id="PF02687"/>
    </source>
</evidence>
<dbReference type="EMBL" id="AAEW02000002">
    <property type="protein sequence ID" value="EAT16982.1"/>
    <property type="molecule type" value="Genomic_DNA"/>
</dbReference>
<dbReference type="InterPro" id="IPR003838">
    <property type="entry name" value="ABC3_permease_C"/>
</dbReference>
<proteinExistence type="predicted"/>
<keyword evidence="11" id="KW-1185">Reference proteome</keyword>
<evidence type="ECO:0000256" key="6">
    <source>
        <dbReference type="ARBA" id="ARBA00023136"/>
    </source>
</evidence>
<reference evidence="10" key="2">
    <citation type="submission" date="2006-05" db="EMBL/GenBank/DDBJ databases">
        <title>Sequencing of the draft genome and assembly of Desulfuromonas acetoxidans DSM 684.</title>
        <authorList>
            <consortium name="US DOE Joint Genome Institute (JGI-PGF)"/>
            <person name="Copeland A."/>
            <person name="Lucas S."/>
            <person name="Lapidus A."/>
            <person name="Barry K."/>
            <person name="Detter J.C."/>
            <person name="Glavina del Rio T."/>
            <person name="Hammon N."/>
            <person name="Israni S."/>
            <person name="Dalin E."/>
            <person name="Tice H."/>
            <person name="Bruce D."/>
            <person name="Pitluck S."/>
            <person name="Richardson P."/>
        </authorList>
    </citation>
    <scope>NUCLEOTIDE SEQUENCE [LARGE SCALE GENOMIC DNA]</scope>
    <source>
        <strain evidence="10">DSM 684</strain>
    </source>
</reference>
<dbReference type="InterPro" id="IPR025857">
    <property type="entry name" value="MacB_PCD"/>
</dbReference>
<name>Q1K3J2_DESA6</name>
<reference evidence="10" key="1">
    <citation type="submission" date="2006-05" db="EMBL/GenBank/DDBJ databases">
        <title>Annotation of the draft genome assembly of Desulfuromonas acetoxidans DSM 684.</title>
        <authorList>
            <consortium name="US DOE Joint Genome Institute (JGI-ORNL)"/>
            <person name="Larimer F."/>
            <person name="Land M."/>
            <person name="Hauser L."/>
        </authorList>
    </citation>
    <scope>NUCLEOTIDE SEQUENCE [LARGE SCALE GENOMIC DNA]</scope>
    <source>
        <strain evidence="10">DSM 684</strain>
    </source>
</reference>
<keyword evidence="4 7" id="KW-0812">Transmembrane</keyword>
<dbReference type="PANTHER" id="PTHR43738:SF1">
    <property type="entry name" value="HEMIN TRANSPORT SYSTEM PERMEASE PROTEIN HRTB-RELATED"/>
    <property type="match status" value="1"/>
</dbReference>
<evidence type="ECO:0000256" key="2">
    <source>
        <dbReference type="ARBA" id="ARBA00022448"/>
    </source>
</evidence>
<evidence type="ECO:0000256" key="5">
    <source>
        <dbReference type="ARBA" id="ARBA00022989"/>
    </source>
</evidence>
<dbReference type="Proteomes" id="UP000005695">
    <property type="component" value="Unassembled WGS sequence"/>
</dbReference>
<feature type="transmembrane region" description="Helical" evidence="7">
    <location>
        <begin position="326"/>
        <end position="349"/>
    </location>
</feature>
<keyword evidence="5 7" id="KW-1133">Transmembrane helix</keyword>
<dbReference type="Pfam" id="PF12704">
    <property type="entry name" value="MacB_PCD"/>
    <property type="match status" value="1"/>
</dbReference>
<evidence type="ECO:0000256" key="3">
    <source>
        <dbReference type="ARBA" id="ARBA00022475"/>
    </source>
</evidence>
<dbReference type="GO" id="GO:0005886">
    <property type="term" value="C:plasma membrane"/>
    <property type="evidence" value="ECO:0007669"/>
    <property type="project" value="UniProtKB-SubCell"/>
</dbReference>
<organism evidence="10 11">
    <name type="scientific">Desulfuromonas acetoxidans (strain DSM 684 / 11070)</name>
    <dbReference type="NCBI Taxonomy" id="281689"/>
    <lineage>
        <taxon>Bacteria</taxon>
        <taxon>Pseudomonadati</taxon>
        <taxon>Thermodesulfobacteriota</taxon>
        <taxon>Desulfuromonadia</taxon>
        <taxon>Desulfuromonadales</taxon>
        <taxon>Desulfuromonadaceae</taxon>
        <taxon>Desulfuromonas</taxon>
    </lineage>
</organism>
<comment type="caution">
    <text evidence="10">The sequence shown here is derived from an EMBL/GenBank/DDBJ whole genome shotgun (WGS) entry which is preliminary data.</text>
</comment>
<dbReference type="AlphaFoldDB" id="Q1K3J2"/>
<evidence type="ECO:0000313" key="10">
    <source>
        <dbReference type="EMBL" id="EAT16982.1"/>
    </source>
</evidence>